<proteinExistence type="predicted"/>
<sequence length="21" mass="2250">MMPYPASMTHQISVNDSVAAV</sequence>
<gene>
    <name evidence="1" type="ORF">PCON_05253</name>
</gene>
<evidence type="ECO:0000313" key="2">
    <source>
        <dbReference type="Proteomes" id="UP000018144"/>
    </source>
</evidence>
<accession>U4KWR9</accession>
<dbReference type="EMBL" id="HF935265">
    <property type="protein sequence ID" value="CCX05666.1"/>
    <property type="molecule type" value="Genomic_DNA"/>
</dbReference>
<keyword evidence="2" id="KW-1185">Reference proteome</keyword>
<evidence type="ECO:0000313" key="1">
    <source>
        <dbReference type="EMBL" id="CCX05666.1"/>
    </source>
</evidence>
<name>U4KWR9_PYROM</name>
<dbReference type="Proteomes" id="UP000018144">
    <property type="component" value="Unassembled WGS sequence"/>
</dbReference>
<organism evidence="1 2">
    <name type="scientific">Pyronema omphalodes (strain CBS 100304)</name>
    <name type="common">Pyronema confluens</name>
    <dbReference type="NCBI Taxonomy" id="1076935"/>
    <lineage>
        <taxon>Eukaryota</taxon>
        <taxon>Fungi</taxon>
        <taxon>Dikarya</taxon>
        <taxon>Ascomycota</taxon>
        <taxon>Pezizomycotina</taxon>
        <taxon>Pezizomycetes</taxon>
        <taxon>Pezizales</taxon>
        <taxon>Pyronemataceae</taxon>
        <taxon>Pyronema</taxon>
    </lineage>
</organism>
<reference evidence="1 2" key="1">
    <citation type="journal article" date="2013" name="PLoS Genet.">
        <title>The genome and development-dependent transcriptomes of Pyronema confluens: a window into fungal evolution.</title>
        <authorList>
            <person name="Traeger S."/>
            <person name="Altegoer F."/>
            <person name="Freitag M."/>
            <person name="Gabaldon T."/>
            <person name="Kempken F."/>
            <person name="Kumar A."/>
            <person name="Marcet-Houben M."/>
            <person name="Poggeler S."/>
            <person name="Stajich J.E."/>
            <person name="Nowrousian M."/>
        </authorList>
    </citation>
    <scope>NUCLEOTIDE SEQUENCE [LARGE SCALE GENOMIC DNA]</scope>
    <source>
        <strain evidence="2">CBS 100304</strain>
        <tissue evidence="1">Vegetative mycelium</tissue>
    </source>
</reference>
<protein>
    <submittedName>
        <fullName evidence="1">Uncharacterized protein</fullName>
    </submittedName>
</protein>
<dbReference type="AlphaFoldDB" id="U4KWR9"/>